<dbReference type="GO" id="GO:0042802">
    <property type="term" value="F:identical protein binding"/>
    <property type="evidence" value="ECO:0007669"/>
    <property type="project" value="TreeGrafter"/>
</dbReference>
<protein>
    <submittedName>
        <fullName evidence="6">Aminotransferase class III</fullName>
    </submittedName>
</protein>
<dbReference type="InterPro" id="IPR015424">
    <property type="entry name" value="PyrdxlP-dep_Trfase"/>
</dbReference>
<dbReference type="PROSITE" id="PS00600">
    <property type="entry name" value="AA_TRANSFER_CLASS_3"/>
    <property type="match status" value="1"/>
</dbReference>
<dbReference type="PaxDb" id="1123384-AJ81_03285"/>
<name>A0A0X1KQB1_9THEM</name>
<dbReference type="CDD" id="cd00610">
    <property type="entry name" value="OAT_like"/>
    <property type="match status" value="1"/>
</dbReference>
<keyword evidence="2 6" id="KW-0032">Aminotransferase</keyword>
<dbReference type="Pfam" id="PF00202">
    <property type="entry name" value="Aminotran_3"/>
    <property type="match status" value="1"/>
</dbReference>
<dbReference type="InterPro" id="IPR049704">
    <property type="entry name" value="Aminotrans_3_PPA_site"/>
</dbReference>
<dbReference type="PATRIC" id="fig|1123384.7.peg.640"/>
<dbReference type="OrthoDB" id="9801052at2"/>
<dbReference type="Proteomes" id="UP000077469">
    <property type="component" value="Chromosome"/>
</dbReference>
<dbReference type="InterPro" id="IPR015422">
    <property type="entry name" value="PyrdxlP-dep_Trfase_small"/>
</dbReference>
<dbReference type="STRING" id="1123384.AJ81_03285"/>
<dbReference type="Gene3D" id="3.40.640.10">
    <property type="entry name" value="Type I PLP-dependent aspartate aminotransferase-like (Major domain)"/>
    <property type="match status" value="1"/>
</dbReference>
<keyword evidence="7" id="KW-1185">Reference proteome</keyword>
<keyword evidence="3 6" id="KW-0808">Transferase</keyword>
<evidence type="ECO:0000256" key="3">
    <source>
        <dbReference type="ARBA" id="ARBA00022679"/>
    </source>
</evidence>
<accession>A0A0X1KQB1</accession>
<reference evidence="6 7" key="1">
    <citation type="submission" date="2014-01" db="EMBL/GenBank/DDBJ databases">
        <title>Genome sequencing of Thermotog hypogea.</title>
        <authorList>
            <person name="Zhang X."/>
            <person name="Alvare G."/>
            <person name="Fristensky B."/>
            <person name="Chen L."/>
            <person name="Suen T."/>
            <person name="Chen Q."/>
            <person name="Ma K."/>
        </authorList>
    </citation>
    <scope>NUCLEOTIDE SEQUENCE [LARGE SCALE GENOMIC DNA]</scope>
    <source>
        <strain evidence="6 7">DSM 11164</strain>
    </source>
</reference>
<dbReference type="SUPFAM" id="SSF53383">
    <property type="entry name" value="PLP-dependent transferases"/>
    <property type="match status" value="1"/>
</dbReference>
<evidence type="ECO:0000256" key="1">
    <source>
        <dbReference type="ARBA" id="ARBA00001933"/>
    </source>
</evidence>
<dbReference type="GO" id="GO:0008483">
    <property type="term" value="F:transaminase activity"/>
    <property type="evidence" value="ECO:0007669"/>
    <property type="project" value="UniProtKB-KW"/>
</dbReference>
<evidence type="ECO:0000256" key="4">
    <source>
        <dbReference type="ARBA" id="ARBA00022898"/>
    </source>
</evidence>
<gene>
    <name evidence="6" type="ORF">AJ81_03285</name>
</gene>
<dbReference type="FunFam" id="3.40.640.10:FF:000004">
    <property type="entry name" value="Acetylornithine aminotransferase"/>
    <property type="match status" value="1"/>
</dbReference>
<dbReference type="Gene3D" id="3.90.1150.10">
    <property type="entry name" value="Aspartate Aminotransferase, domain 1"/>
    <property type="match status" value="1"/>
</dbReference>
<evidence type="ECO:0000313" key="6">
    <source>
        <dbReference type="EMBL" id="AJC73394.1"/>
    </source>
</evidence>
<dbReference type="KEGG" id="phy:AJ81_03285"/>
<dbReference type="InterPro" id="IPR015421">
    <property type="entry name" value="PyrdxlP-dep_Trfase_major"/>
</dbReference>
<evidence type="ECO:0000256" key="2">
    <source>
        <dbReference type="ARBA" id="ARBA00022576"/>
    </source>
</evidence>
<dbReference type="PANTHER" id="PTHR11986:SF79">
    <property type="entry name" value="ACETYLORNITHINE AMINOTRANSFERASE, MITOCHONDRIAL"/>
    <property type="match status" value="1"/>
</dbReference>
<evidence type="ECO:0000256" key="5">
    <source>
        <dbReference type="RuleBase" id="RU003560"/>
    </source>
</evidence>
<dbReference type="AlphaFoldDB" id="A0A0X1KQB1"/>
<dbReference type="InterPro" id="IPR005814">
    <property type="entry name" value="Aminotrans_3"/>
</dbReference>
<evidence type="ECO:0000313" key="7">
    <source>
        <dbReference type="Proteomes" id="UP000077469"/>
    </source>
</evidence>
<organism evidence="6 7">
    <name type="scientific">Pseudothermotoga hypogea DSM 11164 = NBRC 106472</name>
    <dbReference type="NCBI Taxonomy" id="1123384"/>
    <lineage>
        <taxon>Bacteria</taxon>
        <taxon>Thermotogati</taxon>
        <taxon>Thermotogota</taxon>
        <taxon>Thermotogae</taxon>
        <taxon>Thermotogales</taxon>
        <taxon>Thermotogaceae</taxon>
        <taxon>Pseudothermotoga</taxon>
    </lineage>
</organism>
<sequence length="393" mass="43619">MSHICRVYDPFPIQIERAKGLYIYSKDGKRYLDSFSGIGVLAFGHNDEDIKKAMIEKMERYTHISNFFLDEDAEIVSEELIRRTGRNGKVFFANSGAEANEAALKAIKKLRKGLIVSFEKNFHGRTVATLSLTGFEKLKKPFEPLLPDVVFLPYNDVRAFEEFVKKNGKKIAAVFVECVHGSGGLNVLSHELSKLIMEAKQSFGFLLVADEVQAGLGRTGKFFSYQHFGLQPDIVTVAKALGGGLPLGAAIFLDDIADVFGHSEHGSTFAPNPVALAGARVVLRKLTEEFIELVARKGVFFRERLSRMDSARVKIKGLGLMIGVEVDVDAKLLKEAAFENGLLLNIVSNNVVRFLPALNISFEGIEEMVDLFERSLKEAYGRNHVEKVDSPKS</sequence>
<dbReference type="InterPro" id="IPR050103">
    <property type="entry name" value="Class-III_PLP-dep_AT"/>
</dbReference>
<dbReference type="PIRSF" id="PIRSF000521">
    <property type="entry name" value="Transaminase_4ab_Lys_Orn"/>
    <property type="match status" value="1"/>
</dbReference>
<dbReference type="GO" id="GO:0030170">
    <property type="term" value="F:pyridoxal phosphate binding"/>
    <property type="evidence" value="ECO:0007669"/>
    <property type="project" value="InterPro"/>
</dbReference>
<dbReference type="EMBL" id="CP007141">
    <property type="protein sequence ID" value="AJC73394.1"/>
    <property type="molecule type" value="Genomic_DNA"/>
</dbReference>
<dbReference type="RefSeq" id="WP_031504038.1">
    <property type="nucleotide sequence ID" value="NC_022795.1"/>
</dbReference>
<comment type="similarity">
    <text evidence="5">Belongs to the class-III pyridoxal-phosphate-dependent aminotransferase family.</text>
</comment>
<comment type="cofactor">
    <cofactor evidence="1">
        <name>pyridoxal 5'-phosphate</name>
        <dbReference type="ChEBI" id="CHEBI:597326"/>
    </cofactor>
</comment>
<keyword evidence="4 5" id="KW-0663">Pyridoxal phosphate</keyword>
<dbReference type="PANTHER" id="PTHR11986">
    <property type="entry name" value="AMINOTRANSFERASE CLASS III"/>
    <property type="match status" value="1"/>
</dbReference>
<proteinExistence type="inferred from homology"/>